<evidence type="ECO:0000313" key="3">
    <source>
        <dbReference type="Proteomes" id="UP000245464"/>
    </source>
</evidence>
<feature type="compositionally biased region" description="Polar residues" evidence="1">
    <location>
        <begin position="163"/>
        <end position="183"/>
    </location>
</feature>
<dbReference type="Proteomes" id="UP000245464">
    <property type="component" value="Chromosome 5"/>
</dbReference>
<dbReference type="AlphaFoldDB" id="A0A2W1FEP0"/>
<reference evidence="2" key="1">
    <citation type="journal article" date="2018" name="BMC Genomics">
        <title>Comparative genomics of the wheat fungal pathogen Pyrenophora tritici-repentis reveals chromosomal variations and genome plasticity.</title>
        <authorList>
            <person name="Moolhuijzen P."/>
            <person name="See P.T."/>
            <person name="Hane J.K."/>
            <person name="Shi G."/>
            <person name="Liu Z."/>
            <person name="Oliver R.P."/>
            <person name="Moffat C.S."/>
        </authorList>
    </citation>
    <scope>NUCLEOTIDE SEQUENCE [LARGE SCALE GENOMIC DNA]</scope>
    <source>
        <strain evidence="2">M4</strain>
    </source>
</reference>
<feature type="region of interest" description="Disordered" evidence="1">
    <location>
        <begin position="157"/>
        <end position="246"/>
    </location>
</feature>
<proteinExistence type="predicted"/>
<protein>
    <submittedName>
        <fullName evidence="2">Uncharacterized protein</fullName>
    </submittedName>
</protein>
<comment type="caution">
    <text evidence="2">The sequence shown here is derived from an EMBL/GenBank/DDBJ whole genome shotgun (WGS) entry which is preliminary data.</text>
</comment>
<dbReference type="RefSeq" id="XP_001942247.2">
    <property type="nucleotide sequence ID" value="XM_001942212.2"/>
</dbReference>
<evidence type="ECO:0000313" key="2">
    <source>
        <dbReference type="EMBL" id="KAF7570526.1"/>
    </source>
</evidence>
<feature type="compositionally biased region" description="Basic and acidic residues" evidence="1">
    <location>
        <begin position="184"/>
        <end position="194"/>
    </location>
</feature>
<accession>A0A2W1FEP0</accession>
<name>A0A2W1FEP0_9PLEO</name>
<gene>
    <name evidence="2" type="ORF">PtrM4_105280</name>
</gene>
<organism evidence="2 3">
    <name type="scientific">Pyrenophora tritici-repentis</name>
    <dbReference type="NCBI Taxonomy" id="45151"/>
    <lineage>
        <taxon>Eukaryota</taxon>
        <taxon>Fungi</taxon>
        <taxon>Dikarya</taxon>
        <taxon>Ascomycota</taxon>
        <taxon>Pezizomycotina</taxon>
        <taxon>Dothideomycetes</taxon>
        <taxon>Pleosporomycetidae</taxon>
        <taxon>Pleosporales</taxon>
        <taxon>Pleosporineae</taxon>
        <taxon>Pleosporaceae</taxon>
        <taxon>Pyrenophora</taxon>
    </lineage>
</organism>
<feature type="compositionally biased region" description="Polar residues" evidence="1">
    <location>
        <begin position="219"/>
        <end position="229"/>
    </location>
</feature>
<dbReference type="KEGG" id="ptrr:6350234"/>
<dbReference type="EMBL" id="NQIK02000005">
    <property type="protein sequence ID" value="KAF7570526.1"/>
    <property type="molecule type" value="Genomic_DNA"/>
</dbReference>
<evidence type="ECO:0000256" key="1">
    <source>
        <dbReference type="SAM" id="MobiDB-lite"/>
    </source>
</evidence>
<sequence>MAQAAVPAANAIAANAVVAFIEYSEYEGYKIIVPKKFSSDDSKLLMRLQVLAIDEHAVSGVKRDTIVNTAAWTTEGQPCVHINFCPVSRDAFNYSAFRPLSLVEKCGRIVAGVCVTSLGQCCQLAQRPKSLPLGLDNSLELLLERLWPIRNTNLVHNDRQDTSNRSPSTTSATYLPHTSTTITEARKESLEAITRRRRRNSNEWDDYAAEAPKPKRAHTAQTSRPSSESTLKEPTFLSTSTVPDRGDIIHAPTAEITNLTPLSASTSKADMMNYLELDNKIKCETRFPHQTCRELDLECNGWEEKLKWQDAQSPFRPTITSSSIPTALPNLWMDLGLGVESSADAQCGNSMFSEVPQDWINPMSVEFCIGVLEQAYPSGYPY</sequence>
<dbReference type="GeneID" id="6350234"/>